<gene>
    <name evidence="2" type="ORF">THIAE_02275</name>
</gene>
<dbReference type="HOGENOM" id="CLU_643704_0_0_6"/>
<dbReference type="PANTHER" id="PTHR46546">
    <property type="entry name" value="SHEWANELLA-LIKE PROTEIN PHOSPHATASE 1"/>
    <property type="match status" value="1"/>
</dbReference>
<dbReference type="KEGG" id="tao:THIAE_02275"/>
<dbReference type="Proteomes" id="UP000005380">
    <property type="component" value="Chromosome"/>
</dbReference>
<evidence type="ECO:0000259" key="1">
    <source>
        <dbReference type="Pfam" id="PF00149"/>
    </source>
</evidence>
<dbReference type="AlphaFoldDB" id="W0DUF5"/>
<proteinExistence type="predicted"/>
<keyword evidence="3" id="KW-1185">Reference proteome</keyword>
<dbReference type="GO" id="GO:0016787">
    <property type="term" value="F:hydrolase activity"/>
    <property type="evidence" value="ECO:0007669"/>
    <property type="project" value="InterPro"/>
</dbReference>
<feature type="domain" description="Calcineurin-like phosphoesterase" evidence="1">
    <location>
        <begin position="40"/>
        <end position="130"/>
    </location>
</feature>
<evidence type="ECO:0000313" key="3">
    <source>
        <dbReference type="Proteomes" id="UP000005380"/>
    </source>
</evidence>
<accession>W0DUF5</accession>
<reference evidence="2 3" key="1">
    <citation type="submission" date="2013-12" db="EMBL/GenBank/DDBJ databases">
        <authorList>
            <consortium name="DOE Joint Genome Institute"/>
            <person name="Kappler U."/>
            <person name="Huntemann M."/>
            <person name="Han J."/>
            <person name="Chen A."/>
            <person name="Kyrpides N."/>
            <person name="Mavromatis K."/>
            <person name="Markowitz V."/>
            <person name="Palaniappan K."/>
            <person name="Ivanova N."/>
            <person name="Schaumberg A."/>
            <person name="Pati A."/>
            <person name="Liolios K."/>
            <person name="Nordberg H.P."/>
            <person name="Cantor M.N."/>
            <person name="Hua S.X."/>
            <person name="Woyke T."/>
        </authorList>
    </citation>
    <scope>NUCLEOTIDE SEQUENCE [LARGE SCALE GENOMIC DNA]</scope>
    <source>
        <strain evidence="3">AL2</strain>
    </source>
</reference>
<sequence length="405" mass="45583">MALLQNWPLQSAQAQPPRSAAWPRNLVLHHPKTHRQLHRPLAFITDIHGDAPALVRSLMAGGLVTPQSCVAHLEWTESGKQRQLVLGGDCFDKGPSTLVLLRLLKQIWQAKPDSIWLVGNHDLRFMLGMRALELDAHPLHSHFFSRMGKKAIGLLAEMHAECPADYLVTHPACWVDAYWPQAFRQQAQSLLGKRLVKKEIKQLHAKQADMQQACLKRFDSAQAFNQACSWAVAQFLAPGGEFSDLIDTWQLHWVAGPYWFCHAGVNDAAIALWQAGQRQNCNALEQQYQQAWQSGDLFNLYYGPLGALMRTKYRKYDWPLTAQGAQQLKAAGIIGLVNGHRDSVQGQQLYVRQGLWNFDCDTQMNRNCRARDGLAHPGWGITLFEASGEVVALSSDHSGRRCFQL</sequence>
<dbReference type="EMBL" id="CP007030">
    <property type="protein sequence ID" value="AHF02190.1"/>
    <property type="molecule type" value="Genomic_DNA"/>
</dbReference>
<dbReference type="Gene3D" id="3.60.21.10">
    <property type="match status" value="1"/>
</dbReference>
<evidence type="ECO:0000313" key="2">
    <source>
        <dbReference type="EMBL" id="AHF02190.1"/>
    </source>
</evidence>
<dbReference type="InterPro" id="IPR029052">
    <property type="entry name" value="Metallo-depent_PP-like"/>
</dbReference>
<dbReference type="InterPro" id="IPR004843">
    <property type="entry name" value="Calcineurin-like_PHP"/>
</dbReference>
<dbReference type="InParanoid" id="W0DUF5"/>
<name>W0DUF5_9GAMM</name>
<dbReference type="SUPFAM" id="SSF56300">
    <property type="entry name" value="Metallo-dependent phosphatases"/>
    <property type="match status" value="1"/>
</dbReference>
<dbReference type="RefSeq" id="WP_006459876.1">
    <property type="nucleotide sequence ID" value="NZ_CP007030.1"/>
</dbReference>
<dbReference type="Pfam" id="PF00149">
    <property type="entry name" value="Metallophos"/>
    <property type="match status" value="1"/>
</dbReference>
<dbReference type="PANTHER" id="PTHR46546:SF4">
    <property type="entry name" value="SHEWANELLA-LIKE PROTEIN PHOSPHATASE 1"/>
    <property type="match status" value="1"/>
</dbReference>
<dbReference type="STRING" id="717772.THIAE_02275"/>
<protein>
    <recommendedName>
        <fullName evidence="1">Calcineurin-like phosphoesterase domain-containing protein</fullName>
    </recommendedName>
</protein>
<organism evidence="2 3">
    <name type="scientific">Thiomicrospira aerophila AL3</name>
    <dbReference type="NCBI Taxonomy" id="717772"/>
    <lineage>
        <taxon>Bacteria</taxon>
        <taxon>Pseudomonadati</taxon>
        <taxon>Pseudomonadota</taxon>
        <taxon>Gammaproteobacteria</taxon>
        <taxon>Thiotrichales</taxon>
        <taxon>Piscirickettsiaceae</taxon>
        <taxon>Thiomicrospira</taxon>
    </lineage>
</organism>
<dbReference type="OrthoDB" id="7330247at2"/>
<dbReference type="eggNOG" id="COG0420">
    <property type="taxonomic scope" value="Bacteria"/>
</dbReference>